<gene>
    <name evidence="1" type="ORF">MJO28_004802</name>
</gene>
<protein>
    <submittedName>
        <fullName evidence="1">Uncharacterized protein</fullName>
    </submittedName>
</protein>
<reference evidence="1 2" key="3">
    <citation type="journal article" date="2022" name="Microbiol. Spectr.">
        <title>Folding features and dynamics of 3D genome architecture in plant fungal pathogens.</title>
        <authorList>
            <person name="Xia C."/>
        </authorList>
    </citation>
    <scope>NUCLEOTIDE SEQUENCE [LARGE SCALE GENOMIC DNA]</scope>
    <source>
        <strain evidence="1 2">93-210</strain>
    </source>
</reference>
<reference evidence="2" key="2">
    <citation type="journal article" date="2018" name="Mol. Plant Microbe Interact.">
        <title>Genome sequence resources for the wheat stripe rust pathogen (Puccinia striiformis f. sp. tritici) and the barley stripe rust pathogen (Puccinia striiformis f. sp. hordei).</title>
        <authorList>
            <person name="Xia C."/>
            <person name="Wang M."/>
            <person name="Yin C."/>
            <person name="Cornejo O.E."/>
            <person name="Hulbert S.H."/>
            <person name="Chen X."/>
        </authorList>
    </citation>
    <scope>NUCLEOTIDE SEQUENCE [LARGE SCALE GENOMIC DNA]</scope>
    <source>
        <strain evidence="2">93-210</strain>
    </source>
</reference>
<dbReference type="EMBL" id="CM045869">
    <property type="protein sequence ID" value="KAI7954402.1"/>
    <property type="molecule type" value="Genomic_DNA"/>
</dbReference>
<comment type="caution">
    <text evidence="1">The sequence shown here is derived from an EMBL/GenBank/DDBJ whole genome shotgun (WGS) entry which is preliminary data.</text>
</comment>
<proteinExistence type="predicted"/>
<accession>A0ACC0EK56</accession>
<evidence type="ECO:0000313" key="1">
    <source>
        <dbReference type="EMBL" id="KAI7954402.1"/>
    </source>
</evidence>
<organism evidence="1 2">
    <name type="scientific">Puccinia striiformis f. sp. tritici</name>
    <dbReference type="NCBI Taxonomy" id="168172"/>
    <lineage>
        <taxon>Eukaryota</taxon>
        <taxon>Fungi</taxon>
        <taxon>Dikarya</taxon>
        <taxon>Basidiomycota</taxon>
        <taxon>Pucciniomycotina</taxon>
        <taxon>Pucciniomycetes</taxon>
        <taxon>Pucciniales</taxon>
        <taxon>Pucciniaceae</taxon>
        <taxon>Puccinia</taxon>
    </lineage>
</organism>
<dbReference type="Proteomes" id="UP001060170">
    <property type="component" value="Chromosome 5"/>
</dbReference>
<evidence type="ECO:0000313" key="2">
    <source>
        <dbReference type="Proteomes" id="UP001060170"/>
    </source>
</evidence>
<sequence length="56" mass="5993">MSDSKVEKNELLDTIHHPSNTIIPSRDAIKQSSGAKEASSKPTGPPSVPSPIWILV</sequence>
<reference evidence="2" key="1">
    <citation type="journal article" date="2018" name="BMC Genomics">
        <title>Genomic insights into host adaptation between the wheat stripe rust pathogen (Puccinia striiformis f. sp. tritici) and the barley stripe rust pathogen (Puccinia striiformis f. sp. hordei).</title>
        <authorList>
            <person name="Xia C."/>
            <person name="Wang M."/>
            <person name="Yin C."/>
            <person name="Cornejo O.E."/>
            <person name="Hulbert S.H."/>
            <person name="Chen X."/>
        </authorList>
    </citation>
    <scope>NUCLEOTIDE SEQUENCE [LARGE SCALE GENOMIC DNA]</scope>
    <source>
        <strain evidence="2">93-210</strain>
    </source>
</reference>
<name>A0ACC0EK56_9BASI</name>
<keyword evidence="2" id="KW-1185">Reference proteome</keyword>